<feature type="signal peptide" evidence="1">
    <location>
        <begin position="1"/>
        <end position="27"/>
    </location>
</feature>
<gene>
    <name evidence="2" type="ORF">F6B43_08160</name>
</gene>
<evidence type="ECO:0000313" key="2">
    <source>
        <dbReference type="EMBL" id="KAA9111525.1"/>
    </source>
</evidence>
<dbReference type="PANTHER" id="PTHR43649">
    <property type="entry name" value="ARABINOSE-BINDING PROTEIN-RELATED"/>
    <property type="match status" value="1"/>
</dbReference>
<feature type="chain" id="PRO_5038777022" evidence="1">
    <location>
        <begin position="28"/>
        <end position="437"/>
    </location>
</feature>
<reference evidence="3" key="1">
    <citation type="submission" date="2019-09" db="EMBL/GenBank/DDBJ databases">
        <title>Mumia zhuanghuii sp. nov. isolated from the intestinal contents of plateau pika (Ochotona curzoniae) in the Qinghai-Tibet plateau of China.</title>
        <authorList>
            <person name="Tian Z."/>
        </authorList>
    </citation>
    <scope>NUCLEOTIDE SEQUENCE [LARGE SCALE GENOMIC DNA]</scope>
    <source>
        <strain evidence="3">JCM 30598</strain>
    </source>
</reference>
<dbReference type="InterPro" id="IPR006059">
    <property type="entry name" value="SBP"/>
</dbReference>
<dbReference type="AlphaFoldDB" id="A0A5J5J927"/>
<dbReference type="PANTHER" id="PTHR43649:SF12">
    <property type="entry name" value="DIACETYLCHITOBIOSE BINDING PROTEIN DASA"/>
    <property type="match status" value="1"/>
</dbReference>
<evidence type="ECO:0000313" key="3">
    <source>
        <dbReference type="Proteomes" id="UP000325827"/>
    </source>
</evidence>
<dbReference type="RefSeq" id="WP_150448293.1">
    <property type="nucleotide sequence ID" value="NZ_VYSA01000001.1"/>
</dbReference>
<keyword evidence="1" id="KW-0732">Signal</keyword>
<evidence type="ECO:0000256" key="1">
    <source>
        <dbReference type="SAM" id="SignalP"/>
    </source>
</evidence>
<sequence length="437" mass="46859">MAQHHSRKTRRLIAVAAAITASGLALAGCAGGGGGEASSSNTLKLWHYEGADSAMGKAWAEAINVFEKETGAKVEFEEKSFEQIQKTASQVLDTDAAPDLMEFNKGNATAGFLASSGLITDISSAVDEYGWADKLAPSLQTTAKYSDTGVMGGDKWYGIPNYGEFVGVYYNKDAFAAAGLQIPTTYAEFTAVLDAFVAKGITPLAEAGAEYPLGQLWYQLALAGGDRDFVNDYQLYKNPVDWQGKEITSASTTLKEYVDKGYIAKDVSSVKAEDAGVSFINGTSPIFVSGSWWFGRFVEQATGFDWTLKEFPGADLSLGSSGNLWVVPENAKNKDLAYKFIDITMRPEIQAIIGNNGGVPVAANPSDITDPKSAELIDTFNGILAKDGLSFYPDWPAPGFYDVIVQQLQGLVTGVQDVQTTNANLGKQYDEGTAEFR</sequence>
<organism evidence="2 3">
    <name type="scientific">Microbacterium rhizomatis</name>
    <dbReference type="NCBI Taxonomy" id="1631477"/>
    <lineage>
        <taxon>Bacteria</taxon>
        <taxon>Bacillati</taxon>
        <taxon>Actinomycetota</taxon>
        <taxon>Actinomycetes</taxon>
        <taxon>Micrococcales</taxon>
        <taxon>Microbacteriaceae</taxon>
        <taxon>Microbacterium</taxon>
    </lineage>
</organism>
<dbReference type="Proteomes" id="UP000325827">
    <property type="component" value="Unassembled WGS sequence"/>
</dbReference>
<keyword evidence="3" id="KW-1185">Reference proteome</keyword>
<dbReference type="OrthoDB" id="358201at2"/>
<dbReference type="Pfam" id="PF01547">
    <property type="entry name" value="SBP_bac_1"/>
    <property type="match status" value="1"/>
</dbReference>
<dbReference type="SUPFAM" id="SSF53850">
    <property type="entry name" value="Periplasmic binding protein-like II"/>
    <property type="match status" value="1"/>
</dbReference>
<dbReference type="EMBL" id="VYSA01000001">
    <property type="protein sequence ID" value="KAA9111525.1"/>
    <property type="molecule type" value="Genomic_DNA"/>
</dbReference>
<dbReference type="InterPro" id="IPR050490">
    <property type="entry name" value="Bact_solute-bd_prot1"/>
</dbReference>
<dbReference type="Gene3D" id="3.40.190.10">
    <property type="entry name" value="Periplasmic binding protein-like II"/>
    <property type="match status" value="1"/>
</dbReference>
<accession>A0A5J5J927</accession>
<dbReference type="PROSITE" id="PS51257">
    <property type="entry name" value="PROKAR_LIPOPROTEIN"/>
    <property type="match status" value="1"/>
</dbReference>
<comment type="caution">
    <text evidence="2">The sequence shown here is derived from an EMBL/GenBank/DDBJ whole genome shotgun (WGS) entry which is preliminary data.</text>
</comment>
<proteinExistence type="predicted"/>
<protein>
    <submittedName>
        <fullName evidence="2">Extracellular solute-binding protein</fullName>
    </submittedName>
</protein>
<name>A0A5J5J927_9MICO</name>